<dbReference type="SUPFAM" id="SSF161098">
    <property type="entry name" value="MetI-like"/>
    <property type="match status" value="1"/>
</dbReference>
<evidence type="ECO:0000256" key="4">
    <source>
        <dbReference type="ARBA" id="ARBA00022692"/>
    </source>
</evidence>
<name>A0AAU8PEL3_DESK7</name>
<dbReference type="GO" id="GO:0015416">
    <property type="term" value="F:ABC-type phosphonate transporter activity"/>
    <property type="evidence" value="ECO:0007669"/>
    <property type="project" value="InterPro"/>
</dbReference>
<dbReference type="KEGG" id="dku:Desku_2263"/>
<dbReference type="PANTHER" id="PTHR30043">
    <property type="entry name" value="PHOSPHONATES TRANSPORT SYSTEM PERMEASE PROTEIN"/>
    <property type="match status" value="1"/>
</dbReference>
<dbReference type="Pfam" id="PF00528">
    <property type="entry name" value="BPD_transp_1"/>
    <property type="match status" value="1"/>
</dbReference>
<keyword evidence="2 7" id="KW-0813">Transport</keyword>
<evidence type="ECO:0000256" key="6">
    <source>
        <dbReference type="ARBA" id="ARBA00023136"/>
    </source>
</evidence>
<protein>
    <submittedName>
        <fullName evidence="9">Phosphonate ABC transporter, inner membrane subunit</fullName>
    </submittedName>
</protein>
<sequence>MLRLIEGASLKSAVPWRERFFTWQRVLVVALAVVVYWRSAVDCELSPLTLIQGTPHLVDIVSRMLPPNFSIMGSLIRPTLETVEMAIWGTTLAVIIAIPLGVLAAQNVSPHPILYTLSRLILNALRAISEMVFALIFVAAVGLGPFPGVLAVAIHSAGQLGKFYAEAIENIDRGPVEALEATGAHKIQTLVFAVVPQIVPEFITYTLYRWEVNVRAATVLGLVGAGGIGFELLTSMRLFQYQDTSAILLVILLTVSIVDFLSSRIRSAII</sequence>
<dbReference type="InterPro" id="IPR035906">
    <property type="entry name" value="MetI-like_sf"/>
</dbReference>
<dbReference type="RefSeq" id="WP_013823314.1">
    <property type="nucleotide sequence ID" value="NC_015573.1"/>
</dbReference>
<evidence type="ECO:0000313" key="10">
    <source>
        <dbReference type="Proteomes" id="UP000009229"/>
    </source>
</evidence>
<dbReference type="PANTHER" id="PTHR30043:SF1">
    <property type="entry name" value="ABC TRANSPORT SYSTEM PERMEASE PROTEIN P69"/>
    <property type="match status" value="1"/>
</dbReference>
<comment type="similarity">
    <text evidence="7">Belongs to the binding-protein-dependent transport system permease family.</text>
</comment>
<feature type="transmembrane region" description="Helical" evidence="7">
    <location>
        <begin position="85"/>
        <end position="108"/>
    </location>
</feature>
<organism evidence="9 10">
    <name type="scientific">Desulfofundulus kuznetsovii (strain DSM 6115 / VKM B-1805 / 17)</name>
    <name type="common">Desulfotomaculum kuznetsovii</name>
    <dbReference type="NCBI Taxonomy" id="760568"/>
    <lineage>
        <taxon>Bacteria</taxon>
        <taxon>Bacillati</taxon>
        <taxon>Bacillota</taxon>
        <taxon>Clostridia</taxon>
        <taxon>Eubacteriales</taxon>
        <taxon>Peptococcaceae</taxon>
        <taxon>Desulfofundulus</taxon>
    </lineage>
</organism>
<dbReference type="NCBIfam" id="TIGR01097">
    <property type="entry name" value="PhnE"/>
    <property type="match status" value="1"/>
</dbReference>
<evidence type="ECO:0000256" key="3">
    <source>
        <dbReference type="ARBA" id="ARBA00022475"/>
    </source>
</evidence>
<feature type="domain" description="ABC transmembrane type-1" evidence="8">
    <location>
        <begin position="79"/>
        <end position="262"/>
    </location>
</feature>
<feature type="transmembrane region" description="Helical" evidence="7">
    <location>
        <begin position="246"/>
        <end position="265"/>
    </location>
</feature>
<evidence type="ECO:0000256" key="5">
    <source>
        <dbReference type="ARBA" id="ARBA00022989"/>
    </source>
</evidence>
<feature type="transmembrane region" description="Helical" evidence="7">
    <location>
        <begin position="20"/>
        <end position="37"/>
    </location>
</feature>
<comment type="subcellular location">
    <subcellularLocation>
        <location evidence="1 7">Cell membrane</location>
        <topology evidence="1 7">Multi-pass membrane protein</topology>
    </subcellularLocation>
</comment>
<gene>
    <name evidence="9" type="ordered locus">Desku_2263</name>
</gene>
<dbReference type="Proteomes" id="UP000009229">
    <property type="component" value="Chromosome"/>
</dbReference>
<keyword evidence="3" id="KW-1003">Cell membrane</keyword>
<evidence type="ECO:0000256" key="7">
    <source>
        <dbReference type="RuleBase" id="RU363032"/>
    </source>
</evidence>
<reference evidence="10" key="1">
    <citation type="submission" date="2011-05" db="EMBL/GenBank/DDBJ databases">
        <title>Complete sequence of Desulfotomaculum kuznetsovii DSM 6115.</title>
        <authorList>
            <person name="Lucas S."/>
            <person name="Han J."/>
            <person name="Lapidus A."/>
            <person name="Cheng J.-F."/>
            <person name="Goodwin L."/>
            <person name="Pitluck S."/>
            <person name="Peters L."/>
            <person name="Mikhailova N."/>
            <person name="Lu M."/>
            <person name="Saunders E."/>
            <person name="Han C."/>
            <person name="Tapia R."/>
            <person name="Land M."/>
            <person name="Hauser L."/>
            <person name="Kyrpides N."/>
            <person name="Ivanova N."/>
            <person name="Pagani I."/>
            <person name="Nazina T."/>
            <person name="Ivanova A."/>
            <person name="Parshina S."/>
            <person name="Kuever J."/>
            <person name="Muyzer G."/>
            <person name="Plugge C."/>
            <person name="Stams A."/>
            <person name="Woyke T."/>
        </authorList>
    </citation>
    <scope>NUCLEOTIDE SEQUENCE [LARGE SCALE GENOMIC DNA]</scope>
    <source>
        <strain evidence="10">DSM 6115 / VKM B-1805 / 17</strain>
    </source>
</reference>
<dbReference type="InterPro" id="IPR005769">
    <property type="entry name" value="PhnE/PtxC"/>
</dbReference>
<keyword evidence="5 7" id="KW-1133">Transmembrane helix</keyword>
<dbReference type="AlphaFoldDB" id="A0AAU8PEL3"/>
<feature type="transmembrane region" description="Helical" evidence="7">
    <location>
        <begin position="214"/>
        <end position="234"/>
    </location>
</feature>
<proteinExistence type="inferred from homology"/>
<evidence type="ECO:0000313" key="9">
    <source>
        <dbReference type="EMBL" id="AEG15800.1"/>
    </source>
</evidence>
<dbReference type="EMBL" id="CP002770">
    <property type="protein sequence ID" value="AEG15800.1"/>
    <property type="molecule type" value="Genomic_DNA"/>
</dbReference>
<accession>A0AAU8PEL3</accession>
<dbReference type="GO" id="GO:0005886">
    <property type="term" value="C:plasma membrane"/>
    <property type="evidence" value="ECO:0007669"/>
    <property type="project" value="UniProtKB-SubCell"/>
</dbReference>
<keyword evidence="4 7" id="KW-0812">Transmembrane</keyword>
<dbReference type="InterPro" id="IPR000515">
    <property type="entry name" value="MetI-like"/>
</dbReference>
<keyword evidence="6 7" id="KW-0472">Membrane</keyword>
<dbReference type="PROSITE" id="PS50928">
    <property type="entry name" value="ABC_TM1"/>
    <property type="match status" value="1"/>
</dbReference>
<dbReference type="Gene3D" id="1.10.3720.10">
    <property type="entry name" value="MetI-like"/>
    <property type="match status" value="1"/>
</dbReference>
<evidence type="ECO:0000256" key="1">
    <source>
        <dbReference type="ARBA" id="ARBA00004651"/>
    </source>
</evidence>
<dbReference type="CDD" id="cd06261">
    <property type="entry name" value="TM_PBP2"/>
    <property type="match status" value="1"/>
</dbReference>
<keyword evidence="10" id="KW-1185">Reference proteome</keyword>
<feature type="transmembrane region" description="Helical" evidence="7">
    <location>
        <begin position="120"/>
        <end position="143"/>
    </location>
</feature>
<evidence type="ECO:0000256" key="2">
    <source>
        <dbReference type="ARBA" id="ARBA00022448"/>
    </source>
</evidence>
<evidence type="ECO:0000259" key="8">
    <source>
        <dbReference type="PROSITE" id="PS50928"/>
    </source>
</evidence>